<dbReference type="RefSeq" id="WP_184391874.1">
    <property type="nucleotide sequence ID" value="NZ_BAAAJD010000069.1"/>
</dbReference>
<dbReference type="InterPro" id="IPR036390">
    <property type="entry name" value="WH_DNA-bd_sf"/>
</dbReference>
<comment type="caution">
    <text evidence="5">The sequence shown here is derived from an EMBL/GenBank/DDBJ whole genome shotgun (WGS) entry which is preliminary data.</text>
</comment>
<dbReference type="PRINTS" id="PR00033">
    <property type="entry name" value="HTHASNC"/>
</dbReference>
<dbReference type="AlphaFoldDB" id="A0A7W8QL44"/>
<accession>A0A7W8QL44</accession>
<evidence type="ECO:0000256" key="1">
    <source>
        <dbReference type="ARBA" id="ARBA00023015"/>
    </source>
</evidence>
<dbReference type="InterPro" id="IPR019885">
    <property type="entry name" value="Tscrpt_reg_HTH_AsnC-type_CS"/>
</dbReference>
<dbReference type="InterPro" id="IPR036388">
    <property type="entry name" value="WH-like_DNA-bd_sf"/>
</dbReference>
<dbReference type="SUPFAM" id="SSF46785">
    <property type="entry name" value="Winged helix' DNA-binding domain"/>
    <property type="match status" value="2"/>
</dbReference>
<keyword evidence="1" id="KW-0805">Transcription regulation</keyword>
<dbReference type="InterPro" id="IPR019888">
    <property type="entry name" value="Tscrpt_reg_AsnC-like"/>
</dbReference>
<dbReference type="Proteomes" id="UP000572635">
    <property type="component" value="Unassembled WGS sequence"/>
</dbReference>
<dbReference type="GO" id="GO:0043565">
    <property type="term" value="F:sequence-specific DNA binding"/>
    <property type="evidence" value="ECO:0007669"/>
    <property type="project" value="InterPro"/>
</dbReference>
<evidence type="ECO:0000256" key="2">
    <source>
        <dbReference type="ARBA" id="ARBA00023125"/>
    </source>
</evidence>
<dbReference type="Pfam" id="PF01037">
    <property type="entry name" value="AsnC_trans_reg"/>
    <property type="match status" value="2"/>
</dbReference>
<gene>
    <name evidence="5" type="ORF">HDA36_002374</name>
</gene>
<evidence type="ECO:0000256" key="3">
    <source>
        <dbReference type="ARBA" id="ARBA00023163"/>
    </source>
</evidence>
<dbReference type="SUPFAM" id="SSF54909">
    <property type="entry name" value="Dimeric alpha+beta barrel"/>
    <property type="match status" value="2"/>
</dbReference>
<reference evidence="5 6" key="1">
    <citation type="submission" date="2020-08" db="EMBL/GenBank/DDBJ databases">
        <title>Sequencing the genomes of 1000 actinobacteria strains.</title>
        <authorList>
            <person name="Klenk H.-P."/>
        </authorList>
    </citation>
    <scope>NUCLEOTIDE SEQUENCE [LARGE SCALE GENOMIC DNA]</scope>
    <source>
        <strain evidence="5 6">DSM 44551</strain>
    </source>
</reference>
<evidence type="ECO:0000313" key="6">
    <source>
        <dbReference type="Proteomes" id="UP000572635"/>
    </source>
</evidence>
<dbReference type="Gene3D" id="1.10.10.10">
    <property type="entry name" value="Winged helix-like DNA-binding domain superfamily/Winged helix DNA-binding domain"/>
    <property type="match status" value="2"/>
</dbReference>
<dbReference type="GO" id="GO:0043200">
    <property type="term" value="P:response to amino acid"/>
    <property type="evidence" value="ECO:0007669"/>
    <property type="project" value="TreeGrafter"/>
</dbReference>
<dbReference type="InterPro" id="IPR000485">
    <property type="entry name" value="AsnC-type_HTH_dom"/>
</dbReference>
<dbReference type="PANTHER" id="PTHR30154:SF34">
    <property type="entry name" value="TRANSCRIPTIONAL REGULATOR AZLB"/>
    <property type="match status" value="1"/>
</dbReference>
<dbReference type="SMART" id="SM00344">
    <property type="entry name" value="HTH_ASNC"/>
    <property type="match status" value="2"/>
</dbReference>
<dbReference type="InterPro" id="IPR011008">
    <property type="entry name" value="Dimeric_a/b-barrel"/>
</dbReference>
<proteinExistence type="predicted"/>
<evidence type="ECO:0000313" key="5">
    <source>
        <dbReference type="EMBL" id="MBB5432290.1"/>
    </source>
</evidence>
<dbReference type="Gene3D" id="3.30.70.920">
    <property type="match status" value="2"/>
</dbReference>
<dbReference type="PROSITE" id="PS00519">
    <property type="entry name" value="HTH_ASNC_1"/>
    <property type="match status" value="1"/>
</dbReference>
<sequence length="301" mass="31764">MGAVELDETDCAIVRELRADGRLPFEALASRVGLSRAAARLRVRRMQESGRLKVVGVVHPAVRGADALALVAVDVHGAASAVARRIAELPEAAAVHLTAGRFPLAAQIRARDLAGLSTAVARVRTLPGVAHTASAVCTEVLKDPRMAAAARPDVDPDPTDLLLLDLLERDGRLSFAELAGHAGLSAGAVRTRVLRLLDGGALRVTAELAPSATGLGRYGGFALRLLGPAEAALRRAAEWREIRFLARCLGGNDLVGTVVAASLEELRDLFERLRCLPGVRLAETWVHLSRVEPPGARAALS</sequence>
<dbReference type="PANTHER" id="PTHR30154">
    <property type="entry name" value="LEUCINE-RESPONSIVE REGULATORY PROTEIN"/>
    <property type="match status" value="1"/>
</dbReference>
<keyword evidence="6" id="KW-1185">Reference proteome</keyword>
<keyword evidence="2 5" id="KW-0238">DNA-binding</keyword>
<dbReference type="EMBL" id="JACHDB010000001">
    <property type="protein sequence ID" value="MBB5432290.1"/>
    <property type="molecule type" value="Genomic_DNA"/>
</dbReference>
<dbReference type="Pfam" id="PF13404">
    <property type="entry name" value="HTH_AsnC-type"/>
    <property type="match status" value="2"/>
</dbReference>
<feature type="domain" description="HTH asnC-type" evidence="4">
    <location>
        <begin position="6"/>
        <end position="66"/>
    </location>
</feature>
<dbReference type="PROSITE" id="PS50956">
    <property type="entry name" value="HTH_ASNC_2"/>
    <property type="match status" value="2"/>
</dbReference>
<evidence type="ECO:0000259" key="4">
    <source>
        <dbReference type="PROSITE" id="PS50956"/>
    </source>
</evidence>
<organism evidence="5 6">
    <name type="scientific">Nocardiopsis composta</name>
    <dbReference type="NCBI Taxonomy" id="157465"/>
    <lineage>
        <taxon>Bacteria</taxon>
        <taxon>Bacillati</taxon>
        <taxon>Actinomycetota</taxon>
        <taxon>Actinomycetes</taxon>
        <taxon>Streptosporangiales</taxon>
        <taxon>Nocardiopsidaceae</taxon>
        <taxon>Nocardiopsis</taxon>
    </lineage>
</organism>
<name>A0A7W8QL44_9ACTN</name>
<dbReference type="GO" id="GO:0005829">
    <property type="term" value="C:cytosol"/>
    <property type="evidence" value="ECO:0007669"/>
    <property type="project" value="TreeGrafter"/>
</dbReference>
<protein>
    <submittedName>
        <fullName evidence="5">DNA-binding Lrp family transcriptional regulator</fullName>
    </submittedName>
</protein>
<feature type="domain" description="HTH asnC-type" evidence="4">
    <location>
        <begin position="156"/>
        <end position="216"/>
    </location>
</feature>
<dbReference type="InterPro" id="IPR019887">
    <property type="entry name" value="Tscrpt_reg_AsnC/Lrp_C"/>
</dbReference>
<keyword evidence="3" id="KW-0804">Transcription</keyword>